<accession>A0A9D4G710</accession>
<proteinExistence type="predicted"/>
<comment type="caution">
    <text evidence="1">The sequence shown here is derived from an EMBL/GenBank/DDBJ whole genome shotgun (WGS) entry which is preliminary data.</text>
</comment>
<sequence>MTSMLVSSAPAESTRIPRLPKATSRTFDSQSLAGLQELFFSVCNLKICYLHHLY</sequence>
<dbReference type="EMBL" id="JAIWYP010000006">
    <property type="protein sequence ID" value="KAH3809745.1"/>
    <property type="molecule type" value="Genomic_DNA"/>
</dbReference>
<gene>
    <name evidence="1" type="ORF">DPMN_138122</name>
</gene>
<evidence type="ECO:0000313" key="2">
    <source>
        <dbReference type="Proteomes" id="UP000828390"/>
    </source>
</evidence>
<name>A0A9D4G710_DREPO</name>
<reference evidence="1" key="2">
    <citation type="submission" date="2020-11" db="EMBL/GenBank/DDBJ databases">
        <authorList>
            <person name="McCartney M.A."/>
            <person name="Auch B."/>
            <person name="Kono T."/>
            <person name="Mallez S."/>
            <person name="Becker A."/>
            <person name="Gohl D.M."/>
            <person name="Silverstein K.A.T."/>
            <person name="Koren S."/>
            <person name="Bechman K.B."/>
            <person name="Herman A."/>
            <person name="Abrahante J.E."/>
            <person name="Garbe J."/>
        </authorList>
    </citation>
    <scope>NUCLEOTIDE SEQUENCE</scope>
    <source>
        <strain evidence="1">Duluth1</strain>
        <tissue evidence="1">Whole animal</tissue>
    </source>
</reference>
<organism evidence="1 2">
    <name type="scientific">Dreissena polymorpha</name>
    <name type="common">Zebra mussel</name>
    <name type="synonym">Mytilus polymorpha</name>
    <dbReference type="NCBI Taxonomy" id="45954"/>
    <lineage>
        <taxon>Eukaryota</taxon>
        <taxon>Metazoa</taxon>
        <taxon>Spiralia</taxon>
        <taxon>Lophotrochozoa</taxon>
        <taxon>Mollusca</taxon>
        <taxon>Bivalvia</taxon>
        <taxon>Autobranchia</taxon>
        <taxon>Heteroconchia</taxon>
        <taxon>Euheterodonta</taxon>
        <taxon>Imparidentia</taxon>
        <taxon>Neoheterodontei</taxon>
        <taxon>Myida</taxon>
        <taxon>Dreissenoidea</taxon>
        <taxon>Dreissenidae</taxon>
        <taxon>Dreissena</taxon>
    </lineage>
</organism>
<protein>
    <submittedName>
        <fullName evidence="1">Uncharacterized protein</fullName>
    </submittedName>
</protein>
<keyword evidence="2" id="KW-1185">Reference proteome</keyword>
<dbReference type="AlphaFoldDB" id="A0A9D4G710"/>
<evidence type="ECO:0000313" key="1">
    <source>
        <dbReference type="EMBL" id="KAH3809745.1"/>
    </source>
</evidence>
<reference evidence="1" key="1">
    <citation type="journal article" date="2019" name="bioRxiv">
        <title>The Genome of the Zebra Mussel, Dreissena polymorpha: A Resource for Invasive Species Research.</title>
        <authorList>
            <person name="McCartney M.A."/>
            <person name="Auch B."/>
            <person name="Kono T."/>
            <person name="Mallez S."/>
            <person name="Zhang Y."/>
            <person name="Obille A."/>
            <person name="Becker A."/>
            <person name="Abrahante J.E."/>
            <person name="Garbe J."/>
            <person name="Badalamenti J.P."/>
            <person name="Herman A."/>
            <person name="Mangelson H."/>
            <person name="Liachko I."/>
            <person name="Sullivan S."/>
            <person name="Sone E.D."/>
            <person name="Koren S."/>
            <person name="Silverstein K.A.T."/>
            <person name="Beckman K.B."/>
            <person name="Gohl D.M."/>
        </authorList>
    </citation>
    <scope>NUCLEOTIDE SEQUENCE</scope>
    <source>
        <strain evidence="1">Duluth1</strain>
        <tissue evidence="1">Whole animal</tissue>
    </source>
</reference>
<dbReference type="Proteomes" id="UP000828390">
    <property type="component" value="Unassembled WGS sequence"/>
</dbReference>